<protein>
    <submittedName>
        <fullName evidence="1">Uncharacterized protein</fullName>
    </submittedName>
</protein>
<dbReference type="Proteomes" id="UP001154265">
    <property type="component" value="Unassembled WGS sequence"/>
</dbReference>
<gene>
    <name evidence="1" type="ORF">L3556_04655</name>
</gene>
<proteinExistence type="predicted"/>
<organism evidence="1 2">
    <name type="scientific">Candidatus Synechococcus calcipolaris G9</name>
    <dbReference type="NCBI Taxonomy" id="1497997"/>
    <lineage>
        <taxon>Bacteria</taxon>
        <taxon>Bacillati</taxon>
        <taxon>Cyanobacteriota</taxon>
        <taxon>Cyanophyceae</taxon>
        <taxon>Synechococcales</taxon>
        <taxon>Synechococcaceae</taxon>
        <taxon>Synechococcus</taxon>
    </lineage>
</organism>
<name>A0ABT6EYM9_9SYNE</name>
<comment type="caution">
    <text evidence="1">The sequence shown here is derived from an EMBL/GenBank/DDBJ whole genome shotgun (WGS) entry which is preliminary data.</text>
</comment>
<evidence type="ECO:0000313" key="1">
    <source>
        <dbReference type="EMBL" id="MDG2990228.1"/>
    </source>
</evidence>
<accession>A0ABT6EYM9</accession>
<keyword evidence="2" id="KW-1185">Reference proteome</keyword>
<dbReference type="RefSeq" id="WP_277866143.1">
    <property type="nucleotide sequence ID" value="NZ_JAKKUT010000002.1"/>
</dbReference>
<reference evidence="1" key="2">
    <citation type="submission" date="2022-01" db="EMBL/GenBank/DDBJ databases">
        <authorList>
            <person name="Zivanovic Y."/>
            <person name="Moreira D."/>
            <person name="Lopez-Garcia P."/>
        </authorList>
    </citation>
    <scope>NUCLEOTIDE SEQUENCE</scope>
    <source>
        <strain evidence="1">G9</strain>
    </source>
</reference>
<sequence>MKNGSNWQLQPVGQFFEELNWLGLIQSVTPHQPAAMTVNWRSLAVDEFLQQVNWDGIARPALSAHTAVPIPDSWALYSVTDFFEGVNWQGLQVILPPTAAVPEPESAAAPPIPLTWKSWPVESFFDRLNWNGDITGIVPLGETTSLWRLSVTDFSRGIVWEGRRAIAHVEAPPEQPTPADDTLTLTDLSGLF</sequence>
<evidence type="ECO:0000313" key="2">
    <source>
        <dbReference type="Proteomes" id="UP001154265"/>
    </source>
</evidence>
<reference evidence="1" key="1">
    <citation type="journal article" date="2022" name="Genome Biol. Evol.">
        <title>A New Gene Family Diagnostic for Intracellular Biomineralization of Amorphous Ca Carbonates by Cyanobacteria.</title>
        <authorList>
            <person name="Benzerara K."/>
            <person name="Duprat E."/>
            <person name="Bitard-Feildel T."/>
            <person name="Caumes G."/>
            <person name="Cassier-Chauvat C."/>
            <person name="Chauvat F."/>
            <person name="Dezi M."/>
            <person name="Diop S.I."/>
            <person name="Gaschignard G."/>
            <person name="Gorgen S."/>
            <person name="Gugger M."/>
            <person name="Lopez-Garcia P."/>
            <person name="Millet M."/>
            <person name="Skouri-Panet F."/>
            <person name="Moreira D."/>
            <person name="Callebaut I."/>
        </authorList>
    </citation>
    <scope>NUCLEOTIDE SEQUENCE</scope>
    <source>
        <strain evidence="1">G9</strain>
    </source>
</reference>
<dbReference type="EMBL" id="JAKKUT010000002">
    <property type="protein sequence ID" value="MDG2990228.1"/>
    <property type="molecule type" value="Genomic_DNA"/>
</dbReference>